<keyword evidence="2" id="KW-1185">Reference proteome</keyword>
<accession>A0ABR0YA67</accession>
<evidence type="ECO:0000313" key="1">
    <source>
        <dbReference type="EMBL" id="KAK6469526.1"/>
    </source>
</evidence>
<dbReference type="Proteomes" id="UP001369086">
    <property type="component" value="Unassembled WGS sequence"/>
</dbReference>
<reference evidence="1 2" key="1">
    <citation type="submission" date="2021-05" db="EMBL/GenBank/DDBJ databases">
        <authorList>
            <person name="Zahm M."/>
            <person name="Klopp C."/>
            <person name="Cabau C."/>
            <person name="Kuhl H."/>
            <person name="Suciu R."/>
            <person name="Ciorpac M."/>
            <person name="Holostenco D."/>
            <person name="Gessner J."/>
            <person name="Wuertz S."/>
            <person name="Hohne C."/>
            <person name="Stock M."/>
            <person name="Gislard M."/>
            <person name="Lluch J."/>
            <person name="Milhes M."/>
            <person name="Lampietro C."/>
            <person name="Lopez Roques C."/>
            <person name="Donnadieu C."/>
            <person name="Du K."/>
            <person name="Schartl M."/>
            <person name="Guiguen Y."/>
        </authorList>
    </citation>
    <scope>NUCLEOTIDE SEQUENCE [LARGE SCALE GENOMIC DNA]</scope>
    <source>
        <strain evidence="1">Hh-F2</strain>
        <tissue evidence="1">Blood</tissue>
    </source>
</reference>
<comment type="caution">
    <text evidence="1">The sequence shown here is derived from an EMBL/GenBank/DDBJ whole genome shotgun (WGS) entry which is preliminary data.</text>
</comment>
<organism evidence="1 2">
    <name type="scientific">Huso huso</name>
    <name type="common">Beluga</name>
    <name type="synonym">Acipenser huso</name>
    <dbReference type="NCBI Taxonomy" id="61971"/>
    <lineage>
        <taxon>Eukaryota</taxon>
        <taxon>Metazoa</taxon>
        <taxon>Chordata</taxon>
        <taxon>Craniata</taxon>
        <taxon>Vertebrata</taxon>
        <taxon>Euteleostomi</taxon>
        <taxon>Actinopterygii</taxon>
        <taxon>Chondrostei</taxon>
        <taxon>Acipenseriformes</taxon>
        <taxon>Acipenseridae</taxon>
        <taxon>Huso</taxon>
    </lineage>
</organism>
<evidence type="ECO:0000313" key="2">
    <source>
        <dbReference type="Proteomes" id="UP001369086"/>
    </source>
</evidence>
<gene>
    <name evidence="1" type="ORF">HHUSO_G31792</name>
</gene>
<proteinExistence type="predicted"/>
<dbReference type="EMBL" id="JAHFZB010000038">
    <property type="protein sequence ID" value="KAK6469526.1"/>
    <property type="molecule type" value="Genomic_DNA"/>
</dbReference>
<protein>
    <submittedName>
        <fullName evidence="1">Uncharacterized protein</fullName>
    </submittedName>
</protein>
<sequence length="359" mass="40683">MCRVAFFSLSAELRTAAMAHNPPAKTLDPRRQELLIKKYKDEGSLVKSGNRFILKFLKIYTEHITLVRGHMAEVLHSIFFLGNINDVKIDPMEFFTDIVGEEIKKKFPEAFEKYDTHLPTRTPFSILLDAVVLIKGNQNQKDVMEYLSALLKELSVPKPKKATHSNYYTLEATVICMCHYERNGLKGLNPNPNFYGGSLSCKGLKERKVMIALSCLEPWTPAVAYAVAFADEGAYIKLPKDVISEAFQRDLKTDSYLEKAPCTNCITIFRGVSFKPCYTGNNKKELWPYGNCAETESLSKLLKADLTLRGQVEVHNKTGIVHLDLETHQIHSKATETLVEELPKGRFVVPSNVFQFFYS</sequence>
<name>A0ABR0YA67_HUSHU</name>